<accession>A0AAV9PTR7</accession>
<keyword evidence="7" id="KW-0539">Nucleus</keyword>
<reference evidence="8 9" key="1">
    <citation type="submission" date="2023-06" db="EMBL/GenBank/DDBJ databases">
        <title>Black Yeasts Isolated from many extreme environments.</title>
        <authorList>
            <person name="Coleine C."/>
            <person name="Stajich J.E."/>
            <person name="Selbmann L."/>
        </authorList>
    </citation>
    <scope>NUCLEOTIDE SEQUENCE [LARGE SCALE GENOMIC DNA]</scope>
    <source>
        <strain evidence="8 9">CCFEE 5887</strain>
    </source>
</reference>
<evidence type="ECO:0000256" key="2">
    <source>
        <dbReference type="ARBA" id="ARBA00022723"/>
    </source>
</evidence>
<keyword evidence="4" id="KW-0805">Transcription regulation</keyword>
<evidence type="ECO:0000256" key="1">
    <source>
        <dbReference type="ARBA" id="ARBA00004123"/>
    </source>
</evidence>
<comment type="caution">
    <text evidence="8">The sequence shown here is derived from an EMBL/GenBank/DDBJ whole genome shotgun (WGS) entry which is preliminary data.</text>
</comment>
<dbReference type="Proteomes" id="UP001345827">
    <property type="component" value="Unassembled WGS sequence"/>
</dbReference>
<evidence type="ECO:0000256" key="7">
    <source>
        <dbReference type="ARBA" id="ARBA00023242"/>
    </source>
</evidence>
<dbReference type="GO" id="GO:0046872">
    <property type="term" value="F:metal ion binding"/>
    <property type="evidence" value="ECO:0007669"/>
    <property type="project" value="UniProtKB-KW"/>
</dbReference>
<keyword evidence="9" id="KW-1185">Reference proteome</keyword>
<evidence type="ECO:0000256" key="4">
    <source>
        <dbReference type="ARBA" id="ARBA00023015"/>
    </source>
</evidence>
<gene>
    <name evidence="8" type="ORF">LTR25_009822</name>
</gene>
<keyword evidence="6" id="KW-0804">Transcription</keyword>
<evidence type="ECO:0000313" key="9">
    <source>
        <dbReference type="Proteomes" id="UP001345827"/>
    </source>
</evidence>
<dbReference type="GO" id="GO:0005634">
    <property type="term" value="C:nucleus"/>
    <property type="evidence" value="ECO:0007669"/>
    <property type="project" value="UniProtKB-SubCell"/>
</dbReference>
<dbReference type="PANTHER" id="PTHR47782">
    <property type="entry name" value="ZN(II)2CYS6 TRANSCRIPTION FACTOR (EUROFUNG)-RELATED"/>
    <property type="match status" value="1"/>
</dbReference>
<evidence type="ECO:0000256" key="5">
    <source>
        <dbReference type="ARBA" id="ARBA00023125"/>
    </source>
</evidence>
<dbReference type="EMBL" id="JAXLQG010000023">
    <property type="protein sequence ID" value="KAK5529085.1"/>
    <property type="molecule type" value="Genomic_DNA"/>
</dbReference>
<comment type="subcellular location">
    <subcellularLocation>
        <location evidence="1">Nucleus</location>
    </subcellularLocation>
</comment>
<keyword evidence="3" id="KW-0862">Zinc</keyword>
<evidence type="ECO:0000256" key="3">
    <source>
        <dbReference type="ARBA" id="ARBA00022833"/>
    </source>
</evidence>
<dbReference type="GO" id="GO:0043565">
    <property type="term" value="F:sequence-specific DNA binding"/>
    <property type="evidence" value="ECO:0007669"/>
    <property type="project" value="TreeGrafter"/>
</dbReference>
<proteinExistence type="predicted"/>
<dbReference type="PANTHER" id="PTHR47782:SF12">
    <property type="entry name" value="ZN(II)2CYS6 TRANSCRIPTION FACTOR (EUROFUNG)"/>
    <property type="match status" value="1"/>
</dbReference>
<sequence>MGRPPSIAAEYVSTELPSSTPDSVMAIHHIRHRQIQAKIMAKVFRANSHGQDEPRETCDCVLHELQRALDDWKSALPALYQQSNSEYPLDFWERFYYSTSVVLHRSSPLCPRPSITSSEKCIRSAGAFIEGIDRLLKGQRIPVSWMFAQGILLTGLSMLVTAKINARHFIQECNPELLLVDVQTWTRICSVCLAILRERLQEDLLSRLQAQFEALSSDTVRHFLKALTTGNKVARSDRDARQNELATVAGDMSLVVAQGSNLQHQTAPRATGSGVNSDDMFLDQPEWPIEDEMAPFNDFFADTDLENLYIYPHFGTAGFDTMSDYNL</sequence>
<dbReference type="CDD" id="cd12148">
    <property type="entry name" value="fungal_TF_MHR"/>
    <property type="match status" value="1"/>
</dbReference>
<evidence type="ECO:0000313" key="8">
    <source>
        <dbReference type="EMBL" id="KAK5529085.1"/>
    </source>
</evidence>
<dbReference type="GO" id="GO:0045944">
    <property type="term" value="P:positive regulation of transcription by RNA polymerase II"/>
    <property type="evidence" value="ECO:0007669"/>
    <property type="project" value="TreeGrafter"/>
</dbReference>
<dbReference type="AlphaFoldDB" id="A0AAV9PTR7"/>
<evidence type="ECO:0000256" key="6">
    <source>
        <dbReference type="ARBA" id="ARBA00023163"/>
    </source>
</evidence>
<keyword evidence="5" id="KW-0238">DNA-binding</keyword>
<name>A0AAV9PTR7_9PEZI</name>
<keyword evidence="2" id="KW-0479">Metal-binding</keyword>
<dbReference type="GO" id="GO:0000981">
    <property type="term" value="F:DNA-binding transcription factor activity, RNA polymerase II-specific"/>
    <property type="evidence" value="ECO:0007669"/>
    <property type="project" value="TreeGrafter"/>
</dbReference>
<dbReference type="InterPro" id="IPR052202">
    <property type="entry name" value="Yeast_MetPath_Reg"/>
</dbReference>
<organism evidence="8 9">
    <name type="scientific">Vermiconidia calcicola</name>
    <dbReference type="NCBI Taxonomy" id="1690605"/>
    <lineage>
        <taxon>Eukaryota</taxon>
        <taxon>Fungi</taxon>
        <taxon>Dikarya</taxon>
        <taxon>Ascomycota</taxon>
        <taxon>Pezizomycotina</taxon>
        <taxon>Dothideomycetes</taxon>
        <taxon>Dothideomycetidae</taxon>
        <taxon>Mycosphaerellales</taxon>
        <taxon>Extremaceae</taxon>
        <taxon>Vermiconidia</taxon>
    </lineage>
</organism>
<protein>
    <submittedName>
        <fullName evidence="8">Uncharacterized protein</fullName>
    </submittedName>
</protein>